<feature type="transmembrane region" description="Helical" evidence="6">
    <location>
        <begin position="146"/>
        <end position="165"/>
    </location>
</feature>
<keyword evidence="3" id="KW-0862">Zinc</keyword>
<comment type="caution">
    <text evidence="8">The sequence shown here is derived from an EMBL/GenBank/DDBJ whole genome shotgun (WGS) entry which is preliminary data.</text>
</comment>
<evidence type="ECO:0000256" key="1">
    <source>
        <dbReference type="ARBA" id="ARBA00022723"/>
    </source>
</evidence>
<dbReference type="InterPro" id="IPR010666">
    <property type="entry name" value="Znf_GRF"/>
</dbReference>
<accession>A0ABU6XSC3</accession>
<keyword evidence="9" id="KW-1185">Reference proteome</keyword>
<dbReference type="PANTHER" id="PTHR33248">
    <property type="entry name" value="ZINC ION-BINDING PROTEIN"/>
    <property type="match status" value="1"/>
</dbReference>
<sequence>MGSSREMWSSSNRDGGRGGVNGEGGSATLGSSESAHALRKKSKFLAPKCNCGTYAILFMSSTLENPNRLFYGCPYFKTPAPHCKYFAWLDDYVASCDEEVTKHAIHGRGKQIDTQQQTDFERIVKELEDRVIGLEMQLRDDKHVKSGSGFSSVSLMVVAFVFGAFENLIRALG</sequence>
<dbReference type="Pfam" id="PF06839">
    <property type="entry name" value="Zn_ribbon_GRF"/>
    <property type="match status" value="1"/>
</dbReference>
<keyword evidence="6" id="KW-0472">Membrane</keyword>
<protein>
    <recommendedName>
        <fullName evidence="7">GRF-type domain-containing protein</fullName>
    </recommendedName>
</protein>
<evidence type="ECO:0000256" key="5">
    <source>
        <dbReference type="SAM" id="MobiDB-lite"/>
    </source>
</evidence>
<evidence type="ECO:0000256" key="6">
    <source>
        <dbReference type="SAM" id="Phobius"/>
    </source>
</evidence>
<organism evidence="8 9">
    <name type="scientific">Stylosanthes scabra</name>
    <dbReference type="NCBI Taxonomy" id="79078"/>
    <lineage>
        <taxon>Eukaryota</taxon>
        <taxon>Viridiplantae</taxon>
        <taxon>Streptophyta</taxon>
        <taxon>Embryophyta</taxon>
        <taxon>Tracheophyta</taxon>
        <taxon>Spermatophyta</taxon>
        <taxon>Magnoliopsida</taxon>
        <taxon>eudicotyledons</taxon>
        <taxon>Gunneridae</taxon>
        <taxon>Pentapetalae</taxon>
        <taxon>rosids</taxon>
        <taxon>fabids</taxon>
        <taxon>Fabales</taxon>
        <taxon>Fabaceae</taxon>
        <taxon>Papilionoideae</taxon>
        <taxon>50 kb inversion clade</taxon>
        <taxon>dalbergioids sensu lato</taxon>
        <taxon>Dalbergieae</taxon>
        <taxon>Pterocarpus clade</taxon>
        <taxon>Stylosanthes</taxon>
    </lineage>
</organism>
<dbReference type="EMBL" id="JASCZI010213261">
    <property type="protein sequence ID" value="MED6201055.1"/>
    <property type="molecule type" value="Genomic_DNA"/>
</dbReference>
<evidence type="ECO:0000313" key="8">
    <source>
        <dbReference type="EMBL" id="MED6201055.1"/>
    </source>
</evidence>
<gene>
    <name evidence="8" type="ORF">PIB30_091283</name>
</gene>
<keyword evidence="6" id="KW-0812">Transmembrane</keyword>
<evidence type="ECO:0000313" key="9">
    <source>
        <dbReference type="Proteomes" id="UP001341840"/>
    </source>
</evidence>
<feature type="domain" description="GRF-type" evidence="7">
    <location>
        <begin position="49"/>
        <end position="92"/>
    </location>
</feature>
<keyword evidence="1" id="KW-0479">Metal-binding</keyword>
<proteinExistence type="predicted"/>
<evidence type="ECO:0000256" key="3">
    <source>
        <dbReference type="ARBA" id="ARBA00022833"/>
    </source>
</evidence>
<evidence type="ECO:0000259" key="7">
    <source>
        <dbReference type="PROSITE" id="PS51999"/>
    </source>
</evidence>
<evidence type="ECO:0000256" key="2">
    <source>
        <dbReference type="ARBA" id="ARBA00022771"/>
    </source>
</evidence>
<feature type="compositionally biased region" description="Gly residues" evidence="5">
    <location>
        <begin position="17"/>
        <end position="27"/>
    </location>
</feature>
<reference evidence="8 9" key="1">
    <citation type="journal article" date="2023" name="Plants (Basel)">
        <title>Bridging the Gap: Combining Genomics and Transcriptomics Approaches to Understand Stylosanthes scabra, an Orphan Legume from the Brazilian Caatinga.</title>
        <authorList>
            <person name="Ferreira-Neto J.R.C."/>
            <person name="da Silva M.D."/>
            <person name="Binneck E."/>
            <person name="de Melo N.F."/>
            <person name="da Silva R.H."/>
            <person name="de Melo A.L.T.M."/>
            <person name="Pandolfi V."/>
            <person name="Bustamante F.O."/>
            <person name="Brasileiro-Vidal A.C."/>
            <person name="Benko-Iseppon A.M."/>
        </authorList>
    </citation>
    <scope>NUCLEOTIDE SEQUENCE [LARGE SCALE GENOMIC DNA]</scope>
    <source>
        <tissue evidence="8">Leaves</tissue>
    </source>
</reference>
<keyword evidence="6" id="KW-1133">Transmembrane helix</keyword>
<name>A0ABU6XSC3_9FABA</name>
<evidence type="ECO:0000256" key="4">
    <source>
        <dbReference type="PROSITE-ProRule" id="PRU01343"/>
    </source>
</evidence>
<keyword evidence="2 4" id="KW-0863">Zinc-finger</keyword>
<feature type="region of interest" description="Disordered" evidence="5">
    <location>
        <begin position="1"/>
        <end position="32"/>
    </location>
</feature>
<dbReference type="PROSITE" id="PS51999">
    <property type="entry name" value="ZF_GRF"/>
    <property type="match status" value="1"/>
</dbReference>
<dbReference type="Proteomes" id="UP001341840">
    <property type="component" value="Unassembled WGS sequence"/>
</dbReference>